<reference evidence="2" key="1">
    <citation type="submission" date="2021-01" db="EMBL/GenBank/DDBJ databases">
        <title>Phytophthora aleatoria, a newly-described species from Pinus radiata is distinct from Phytophthora cactorum isolates based on comparative genomics.</title>
        <authorList>
            <person name="Mcdougal R."/>
            <person name="Panda P."/>
            <person name="Williams N."/>
            <person name="Studholme D.J."/>
        </authorList>
    </citation>
    <scope>NUCLEOTIDE SEQUENCE</scope>
    <source>
        <strain evidence="2">NZFS 3830</strain>
    </source>
</reference>
<gene>
    <name evidence="2" type="ORF">JG687_00016425</name>
</gene>
<dbReference type="Proteomes" id="UP000688947">
    <property type="component" value="Unassembled WGS sequence"/>
</dbReference>
<sequence length="110" mass="12830">MLQLDGPFYDFIKNRKPPSYESVNAHQRLVHADREKPLRLRPRRCKHSAQTKYVSGRTQSPRNEHETTRSNAPGIWKTWCENSGSACNISRVTYFKGLLPNWSVSRPEFI</sequence>
<evidence type="ECO:0000313" key="3">
    <source>
        <dbReference type="Proteomes" id="UP000688947"/>
    </source>
</evidence>
<feature type="region of interest" description="Disordered" evidence="1">
    <location>
        <begin position="45"/>
        <end position="71"/>
    </location>
</feature>
<evidence type="ECO:0000256" key="1">
    <source>
        <dbReference type="SAM" id="MobiDB-lite"/>
    </source>
</evidence>
<dbReference type="AlphaFoldDB" id="A0A8T1TW10"/>
<feature type="compositionally biased region" description="Polar residues" evidence="1">
    <location>
        <begin position="50"/>
        <end position="61"/>
    </location>
</feature>
<accession>A0A8T1TW10</accession>
<proteinExistence type="predicted"/>
<dbReference type="EMBL" id="JAENGZ010001648">
    <property type="protein sequence ID" value="KAG6946944.1"/>
    <property type="molecule type" value="Genomic_DNA"/>
</dbReference>
<organism evidence="2 3">
    <name type="scientific">Phytophthora cactorum</name>
    <dbReference type="NCBI Taxonomy" id="29920"/>
    <lineage>
        <taxon>Eukaryota</taxon>
        <taxon>Sar</taxon>
        <taxon>Stramenopiles</taxon>
        <taxon>Oomycota</taxon>
        <taxon>Peronosporomycetes</taxon>
        <taxon>Peronosporales</taxon>
        <taxon>Peronosporaceae</taxon>
        <taxon>Phytophthora</taxon>
    </lineage>
</organism>
<protein>
    <submittedName>
        <fullName evidence="2">Uncharacterized protein</fullName>
    </submittedName>
</protein>
<name>A0A8T1TW10_9STRA</name>
<evidence type="ECO:0000313" key="2">
    <source>
        <dbReference type="EMBL" id="KAG6946944.1"/>
    </source>
</evidence>
<comment type="caution">
    <text evidence="2">The sequence shown here is derived from an EMBL/GenBank/DDBJ whole genome shotgun (WGS) entry which is preliminary data.</text>
</comment>